<dbReference type="OrthoDB" id="414418at2759"/>
<dbReference type="Gene3D" id="3.40.50.1240">
    <property type="entry name" value="Phosphoglycerate mutase-like"/>
    <property type="match status" value="1"/>
</dbReference>
<dbReference type="Proteomes" id="UP000078544">
    <property type="component" value="Unassembled WGS sequence"/>
</dbReference>
<evidence type="ECO:0000313" key="2">
    <source>
        <dbReference type="Proteomes" id="UP000078544"/>
    </source>
</evidence>
<accession>A0A166VL82</accession>
<protein>
    <submittedName>
        <fullName evidence="1">Phosphoglycerate mutase family protein</fullName>
    </submittedName>
</protein>
<evidence type="ECO:0000313" key="1">
    <source>
        <dbReference type="EMBL" id="OAA33786.1"/>
    </source>
</evidence>
<proteinExistence type="predicted"/>
<dbReference type="InterPro" id="IPR051710">
    <property type="entry name" value="Phosphatase_SH3-domain"/>
</dbReference>
<sequence>MVLERIYVVRHGFRATWSVDHRTGVYTGLPSPTGIAGDPALTSYGVDQAHQLGRHLATLEPKVDRVYSSPFYRCLQTMQPFMQQQQQQCGGSVDKKMLMLPEHGIREWFGAAPFDHPEPAEPGTLKAMFPSLDERYLSAVRPSRRGETLDQLQERVAAALKAIIMQCDADGARAVVLCSHAAVIILMGRILTGRIPPSVDADDFHAFTCGLSVYSRADPGNATVIHDNRDGRQEVAAPNTIGGWDCLVNSDCSFLTGGAERGWRFSGDESFPDTGTLSQSEPKHRL</sequence>
<dbReference type="InterPro" id="IPR029033">
    <property type="entry name" value="His_PPase_superfam"/>
</dbReference>
<dbReference type="EMBL" id="AZGY01000001">
    <property type="protein sequence ID" value="OAA33786.1"/>
    <property type="molecule type" value="Genomic_DNA"/>
</dbReference>
<keyword evidence="2" id="KW-1185">Reference proteome</keyword>
<dbReference type="SUPFAM" id="SSF53254">
    <property type="entry name" value="Phosphoglycerate mutase-like"/>
    <property type="match status" value="1"/>
</dbReference>
<dbReference type="Pfam" id="PF00300">
    <property type="entry name" value="His_Phos_1"/>
    <property type="match status" value="1"/>
</dbReference>
<dbReference type="PANTHER" id="PTHR16469:SF51">
    <property type="entry name" value="TRANSCRIPTION FACTOR TAU 55 KDA SUBUNIT"/>
    <property type="match status" value="1"/>
</dbReference>
<dbReference type="InterPro" id="IPR013078">
    <property type="entry name" value="His_Pase_superF_clade-1"/>
</dbReference>
<dbReference type="SMART" id="SM00855">
    <property type="entry name" value="PGAM"/>
    <property type="match status" value="1"/>
</dbReference>
<organism evidence="1 2">
    <name type="scientific">Moelleriella libera RCEF 2490</name>
    <dbReference type="NCBI Taxonomy" id="1081109"/>
    <lineage>
        <taxon>Eukaryota</taxon>
        <taxon>Fungi</taxon>
        <taxon>Dikarya</taxon>
        <taxon>Ascomycota</taxon>
        <taxon>Pezizomycotina</taxon>
        <taxon>Sordariomycetes</taxon>
        <taxon>Hypocreomycetidae</taxon>
        <taxon>Hypocreales</taxon>
        <taxon>Clavicipitaceae</taxon>
        <taxon>Moelleriella</taxon>
    </lineage>
</organism>
<name>A0A166VL82_9HYPO</name>
<gene>
    <name evidence="1" type="ORF">AAL_01251</name>
</gene>
<dbReference type="PANTHER" id="PTHR16469">
    <property type="entry name" value="UBIQUITIN-ASSOCIATED AND SH3 DOMAIN-CONTAINING BA-RELATED"/>
    <property type="match status" value="1"/>
</dbReference>
<dbReference type="AlphaFoldDB" id="A0A166VL82"/>
<dbReference type="CDD" id="cd07067">
    <property type="entry name" value="HP_PGM_like"/>
    <property type="match status" value="1"/>
</dbReference>
<reference evidence="1 2" key="1">
    <citation type="journal article" date="2016" name="Genome Biol. Evol.">
        <title>Divergent and convergent evolution of fungal pathogenicity.</title>
        <authorList>
            <person name="Shang Y."/>
            <person name="Xiao G."/>
            <person name="Zheng P."/>
            <person name="Cen K."/>
            <person name="Zhan S."/>
            <person name="Wang C."/>
        </authorList>
    </citation>
    <scope>NUCLEOTIDE SEQUENCE [LARGE SCALE GENOMIC DNA]</scope>
    <source>
        <strain evidence="1 2">RCEF 2490</strain>
    </source>
</reference>
<comment type="caution">
    <text evidence="1">The sequence shown here is derived from an EMBL/GenBank/DDBJ whole genome shotgun (WGS) entry which is preliminary data.</text>
</comment>
<dbReference type="STRING" id="1081109.A0A166VL82"/>